<evidence type="ECO:0000313" key="6">
    <source>
        <dbReference type="EMBL" id="VAW41046.1"/>
    </source>
</evidence>
<dbReference type="InterPro" id="IPR029063">
    <property type="entry name" value="SAM-dependent_MTases_sf"/>
</dbReference>
<dbReference type="PIRSF" id="PIRSF003085">
    <property type="entry name" value="CMAS"/>
    <property type="match status" value="1"/>
</dbReference>
<dbReference type="PANTHER" id="PTHR43667:SF1">
    <property type="entry name" value="CYCLOPROPANE-FATTY-ACYL-PHOSPHOLIPID SYNTHASE"/>
    <property type="match status" value="1"/>
</dbReference>
<protein>
    <submittedName>
        <fullName evidence="6">Cyclopropane-fatty-acyl-phospholipid synthase</fullName>
        <ecNumber evidence="6">2.1.1.79</ecNumber>
    </submittedName>
</protein>
<accession>A0A3B0W909</accession>
<comment type="similarity">
    <text evidence="1">Belongs to the CFA/CMAS family.</text>
</comment>
<dbReference type="EC" id="2.1.1.79" evidence="6"/>
<evidence type="ECO:0000256" key="1">
    <source>
        <dbReference type="ARBA" id="ARBA00010815"/>
    </source>
</evidence>
<dbReference type="Pfam" id="PF02353">
    <property type="entry name" value="CMAS"/>
    <property type="match status" value="1"/>
</dbReference>
<dbReference type="InterPro" id="IPR050723">
    <property type="entry name" value="CFA/CMAS"/>
</dbReference>
<evidence type="ECO:0000256" key="4">
    <source>
        <dbReference type="ARBA" id="ARBA00022691"/>
    </source>
</evidence>
<reference evidence="6" key="1">
    <citation type="submission" date="2018-06" db="EMBL/GenBank/DDBJ databases">
        <authorList>
            <person name="Zhirakovskaya E."/>
        </authorList>
    </citation>
    <scope>NUCLEOTIDE SEQUENCE</scope>
</reference>
<evidence type="ECO:0000256" key="3">
    <source>
        <dbReference type="ARBA" id="ARBA00022679"/>
    </source>
</evidence>
<evidence type="ECO:0000256" key="5">
    <source>
        <dbReference type="ARBA" id="ARBA00023098"/>
    </source>
</evidence>
<gene>
    <name evidence="6" type="ORF">MNBD_DELTA04-1723</name>
</gene>
<keyword evidence="3 6" id="KW-0808">Transferase</keyword>
<dbReference type="PANTHER" id="PTHR43667">
    <property type="entry name" value="CYCLOPROPANE-FATTY-ACYL-PHOSPHOLIPID SYNTHASE"/>
    <property type="match status" value="1"/>
</dbReference>
<name>A0A3B0W909_9ZZZZ</name>
<sequence>MLKDKFHHRVERFLACADIAINGDRPWDLQVHNEKFYWRVLTQGSMGLGESYMDGWWDCRRLDDFFYRVLSAGLDCQVRALAEFSHLLKAKLFNLQKESRAFEVGRRHYDKGNDLYRAMLDRRMIYSCGYWKNATTLDEAQEAKLDMVCRKLHLRPGLRVLDIGCGWGGMAKFAAERYQVEVVGVTVSKEQVRLATELCRGLPVEFRLQDYRQLNEPFDRILSLGMFEHVGKKNYRTFMTTVRRCLDDNGLFLLHTIGGNLSQVDIDPWIEHYIFPNAMLPSAEQICQGFDGIFVLEDWHNFGADYDTTLLRWFENFDAHWPSLQDSYDERFYRMWKYYLLSCAGSFRARKNQVWQVLLSPKGIPGGYESPWRDPGRGGKVCCAALSQTLT</sequence>
<dbReference type="GO" id="GO:0008825">
    <property type="term" value="F:cyclopropane-fatty-acyl-phospholipid synthase activity"/>
    <property type="evidence" value="ECO:0007669"/>
    <property type="project" value="UniProtKB-EC"/>
</dbReference>
<evidence type="ECO:0000256" key="2">
    <source>
        <dbReference type="ARBA" id="ARBA00022603"/>
    </source>
</evidence>
<dbReference type="CDD" id="cd02440">
    <property type="entry name" value="AdoMet_MTases"/>
    <property type="match status" value="1"/>
</dbReference>
<dbReference type="GO" id="GO:0032259">
    <property type="term" value="P:methylation"/>
    <property type="evidence" value="ECO:0007669"/>
    <property type="project" value="UniProtKB-KW"/>
</dbReference>
<keyword evidence="4" id="KW-0949">S-adenosyl-L-methionine</keyword>
<organism evidence="6">
    <name type="scientific">hydrothermal vent metagenome</name>
    <dbReference type="NCBI Taxonomy" id="652676"/>
    <lineage>
        <taxon>unclassified sequences</taxon>
        <taxon>metagenomes</taxon>
        <taxon>ecological metagenomes</taxon>
    </lineage>
</organism>
<dbReference type="EMBL" id="UOEY01000117">
    <property type="protein sequence ID" value="VAW41046.1"/>
    <property type="molecule type" value="Genomic_DNA"/>
</dbReference>
<keyword evidence="2 6" id="KW-0489">Methyltransferase</keyword>
<dbReference type="AlphaFoldDB" id="A0A3B0W909"/>
<dbReference type="Gene3D" id="3.40.50.150">
    <property type="entry name" value="Vaccinia Virus protein VP39"/>
    <property type="match status" value="1"/>
</dbReference>
<keyword evidence="5" id="KW-0443">Lipid metabolism</keyword>
<dbReference type="GO" id="GO:0008610">
    <property type="term" value="P:lipid biosynthetic process"/>
    <property type="evidence" value="ECO:0007669"/>
    <property type="project" value="InterPro"/>
</dbReference>
<proteinExistence type="inferred from homology"/>
<dbReference type="InterPro" id="IPR003333">
    <property type="entry name" value="CMAS"/>
</dbReference>
<dbReference type="SUPFAM" id="SSF53335">
    <property type="entry name" value="S-adenosyl-L-methionine-dependent methyltransferases"/>
    <property type="match status" value="1"/>
</dbReference>
<dbReference type="NCBIfam" id="NF008686">
    <property type="entry name" value="PRK11705.1"/>
    <property type="match status" value="1"/>
</dbReference>